<keyword evidence="1" id="KW-1133">Transmembrane helix</keyword>
<name>A0A4V1RKD3_9ACTN</name>
<accession>A0A4V1RKD3</accession>
<dbReference type="AlphaFoldDB" id="A0A4V1RKD3"/>
<evidence type="ECO:0000313" key="2">
    <source>
        <dbReference type="EMBL" id="RYB91882.1"/>
    </source>
</evidence>
<protein>
    <submittedName>
        <fullName evidence="2">DUF456 domain-containing protein</fullName>
    </submittedName>
</protein>
<dbReference type="Pfam" id="PF04306">
    <property type="entry name" value="DUF456"/>
    <property type="match status" value="1"/>
</dbReference>
<feature type="transmembrane region" description="Helical" evidence="1">
    <location>
        <begin position="7"/>
        <end position="39"/>
    </location>
</feature>
<dbReference type="EMBL" id="SDWT01000002">
    <property type="protein sequence ID" value="RYB91882.1"/>
    <property type="molecule type" value="Genomic_DNA"/>
</dbReference>
<dbReference type="RefSeq" id="WP_129401547.1">
    <property type="nucleotide sequence ID" value="NZ_SDWT01000002.1"/>
</dbReference>
<dbReference type="InterPro" id="IPR007403">
    <property type="entry name" value="DUF456"/>
</dbReference>
<proteinExistence type="predicted"/>
<keyword evidence="1" id="KW-0812">Transmembrane</keyword>
<feature type="transmembrane region" description="Helical" evidence="1">
    <location>
        <begin position="87"/>
        <end position="112"/>
    </location>
</feature>
<keyword evidence="1" id="KW-0472">Membrane</keyword>
<reference evidence="2 3" key="1">
    <citation type="submission" date="2019-01" db="EMBL/GenBank/DDBJ databases">
        <title>Novel species of Nocardioides.</title>
        <authorList>
            <person name="Liu Q."/>
            <person name="Xin Y.-H."/>
        </authorList>
    </citation>
    <scope>NUCLEOTIDE SEQUENCE [LARGE SCALE GENOMIC DNA]</scope>
    <source>
        <strain evidence="2 3">CGMCC 4.6882</strain>
    </source>
</reference>
<feature type="transmembrane region" description="Helical" evidence="1">
    <location>
        <begin position="45"/>
        <end position="67"/>
    </location>
</feature>
<evidence type="ECO:0000256" key="1">
    <source>
        <dbReference type="SAM" id="Phobius"/>
    </source>
</evidence>
<dbReference type="Proteomes" id="UP000294071">
    <property type="component" value="Unassembled WGS sequence"/>
</dbReference>
<sequence length="158" mass="15974">MTTLDVLVGIAIAIGIAGIIVPVLPGTLLVLGAILVWAVQVGTSTGWVVFAVATVLLAAGTVVKYLVPGRRLKAAGVPNRTLLIGGLLAFVGFFVIPVVGMFIGFVLGVYVAERARVGGAQAWPSTVGALKAVGVSILIELVAAFLAAVTWVVGVATT</sequence>
<keyword evidence="3" id="KW-1185">Reference proteome</keyword>
<comment type="caution">
    <text evidence="2">The sequence shown here is derived from an EMBL/GenBank/DDBJ whole genome shotgun (WGS) entry which is preliminary data.</text>
</comment>
<feature type="transmembrane region" description="Helical" evidence="1">
    <location>
        <begin position="132"/>
        <end position="156"/>
    </location>
</feature>
<gene>
    <name evidence="2" type="ORF">EUA93_17300</name>
</gene>
<dbReference type="OrthoDB" id="3577600at2"/>
<evidence type="ECO:0000313" key="3">
    <source>
        <dbReference type="Proteomes" id="UP000294071"/>
    </source>
</evidence>
<organism evidence="2 3">
    <name type="scientific">Nocardioides oleivorans</name>
    <dbReference type="NCBI Taxonomy" id="273676"/>
    <lineage>
        <taxon>Bacteria</taxon>
        <taxon>Bacillati</taxon>
        <taxon>Actinomycetota</taxon>
        <taxon>Actinomycetes</taxon>
        <taxon>Propionibacteriales</taxon>
        <taxon>Nocardioidaceae</taxon>
        <taxon>Nocardioides</taxon>
    </lineage>
</organism>